<keyword evidence="1" id="KW-0472">Membrane</keyword>
<dbReference type="Proteomes" id="UP000183245">
    <property type="component" value="Unassembled WGS sequence"/>
</dbReference>
<name>A0A1J5IKT9_9BACT</name>
<reference evidence="4 5" key="1">
    <citation type="journal article" date="2016" name="Environ. Microbiol.">
        <title>Genomic resolution of a cold subsurface aquifer community provides metabolic insights for novel microbes adapted to high CO concentrations.</title>
        <authorList>
            <person name="Probst A.J."/>
            <person name="Castelle C.J."/>
            <person name="Singh A."/>
            <person name="Brown C.T."/>
            <person name="Anantharaman K."/>
            <person name="Sharon I."/>
            <person name="Hug L.A."/>
            <person name="Burstein D."/>
            <person name="Emerson J.B."/>
            <person name="Thomas B.C."/>
            <person name="Banfield J.F."/>
        </authorList>
    </citation>
    <scope>NUCLEOTIDE SEQUENCE [LARGE SCALE GENOMIC DNA]</scope>
    <source>
        <strain evidence="4">CG2_30_54_11</strain>
    </source>
</reference>
<evidence type="ECO:0008006" key="6">
    <source>
        <dbReference type="Google" id="ProtNLM"/>
    </source>
</evidence>
<protein>
    <recommendedName>
        <fullName evidence="6">DUF3048 domain-containing protein</fullName>
    </recommendedName>
</protein>
<dbReference type="Pfam" id="PF11258">
    <property type="entry name" value="DUF3048"/>
    <property type="match status" value="1"/>
</dbReference>
<dbReference type="AlphaFoldDB" id="A0A1J5IKT9"/>
<accession>A0A1J5IKT9</accession>
<sequence>MGLESLAAQKVDFTGEDQKRKKKMLVFAGIAAFILLCAGGILAWSLLAPKHPAEDVSATTEENAAAEPAEDVPEEPKVVLATSYLTGEQIPPETATLRPIAVSIENHQASRPPTGLALADIVYEMPVEAGITRFLALYQKNEPEKVGPERSARVYMLEWVKEYDAIFAHIGQDPKVLTLTGPYGIDDLRDTGAWWDPYSAARPAQEHRAYTSILRLREVADEKGWGFKDSFDSWSFLDAESDPAGRPASQIISIDYSSEAYLSEWSYDPGLNAYLRWDGGVMHEDVATEAQISARNVIIEYVSVWFRAGDEKGRRDMKIVGEGDLVVFRDGQAVTGTWRKDSREARTQLLDTEGNVISLVPGNIWVEIVPALENMVTYDTQASVVDPAVAPQVEEPGPK</sequence>
<keyword evidence="1" id="KW-1133">Transmembrane helix</keyword>
<gene>
    <name evidence="4" type="ORF">AUK40_03505</name>
</gene>
<dbReference type="InterPro" id="IPR023158">
    <property type="entry name" value="YerB-like_sf"/>
</dbReference>
<dbReference type="STRING" id="1817892.AUK40_03505"/>
<dbReference type="SUPFAM" id="SSF159774">
    <property type="entry name" value="YerB-like"/>
    <property type="match status" value="1"/>
</dbReference>
<evidence type="ECO:0000256" key="1">
    <source>
        <dbReference type="SAM" id="Phobius"/>
    </source>
</evidence>
<dbReference type="EMBL" id="MNZT01000059">
    <property type="protein sequence ID" value="OIP97323.1"/>
    <property type="molecule type" value="Genomic_DNA"/>
</dbReference>
<evidence type="ECO:0000313" key="5">
    <source>
        <dbReference type="Proteomes" id="UP000183245"/>
    </source>
</evidence>
<evidence type="ECO:0000313" key="4">
    <source>
        <dbReference type="EMBL" id="OIP97323.1"/>
    </source>
</evidence>
<evidence type="ECO:0000259" key="2">
    <source>
        <dbReference type="Pfam" id="PF11258"/>
    </source>
</evidence>
<evidence type="ECO:0000259" key="3">
    <source>
        <dbReference type="Pfam" id="PF17479"/>
    </source>
</evidence>
<comment type="caution">
    <text evidence="4">The sequence shown here is derived from an EMBL/GenBank/DDBJ whole genome shotgun (WGS) entry which is preliminary data.</text>
</comment>
<proteinExistence type="predicted"/>
<dbReference type="InterPro" id="IPR021416">
    <property type="entry name" value="DUF3048_N"/>
</dbReference>
<feature type="transmembrane region" description="Helical" evidence="1">
    <location>
        <begin position="25"/>
        <end position="47"/>
    </location>
</feature>
<feature type="domain" description="DUF3048" evidence="3">
    <location>
        <begin position="252"/>
        <end position="366"/>
    </location>
</feature>
<keyword evidence="1" id="KW-0812">Transmembrane</keyword>
<dbReference type="Gene3D" id="3.50.90.10">
    <property type="entry name" value="YerB-like"/>
    <property type="match status" value="1"/>
</dbReference>
<dbReference type="InterPro" id="IPR035328">
    <property type="entry name" value="DUF3048_C"/>
</dbReference>
<dbReference type="Pfam" id="PF17479">
    <property type="entry name" value="DUF3048_C"/>
    <property type="match status" value="1"/>
</dbReference>
<organism evidence="4 5">
    <name type="scientific">Candidatus Wirthbacteria bacterium CG2_30_54_11</name>
    <dbReference type="NCBI Taxonomy" id="1817892"/>
    <lineage>
        <taxon>Bacteria</taxon>
        <taxon>Candidatus Wirthbacteria</taxon>
    </lineage>
</organism>
<feature type="domain" description="DUF3048" evidence="2">
    <location>
        <begin position="85"/>
        <end position="225"/>
    </location>
</feature>